<dbReference type="EC" id="6.3.4.19" evidence="8"/>
<dbReference type="HOGENOM" id="CLU_018869_0_1_7"/>
<dbReference type="Gene3D" id="1.20.59.20">
    <property type="match status" value="1"/>
</dbReference>
<dbReference type="InterPro" id="IPR012094">
    <property type="entry name" value="tRNA_Ile_lys_synt"/>
</dbReference>
<sequence length="464" mass="52180">MNALQRRIEKLVISSSLFHPKSSVVLGVSGGADSISLLHILSNLFPATRRIAVYIDHGLRPLETEAEKKLVREQAMACSAHFESLTIDVTGEQQAKGCSLEEAARELRYQALETLRVSHGASVIAVGHTADDQAEEVLLRLIRGCGSRGLSGMDLHHGHIVRPLLQETKDTLLSYLKEQNIPFCLDSSNLDRRFLRNRIRLELLPKLENDYNQAVRQTLLQTATILNDEDKLLEEITTIAYQSVVVKEQDMLSLSLTGFLQQPIAIQRRILDRICWTLGSKPSYKKIKSLLALAESETRKEIHLSNGLRAVREAEIICFHRPSLRSSYRGTGIIRKSFSPIIVNGPGVFPIEELGHTLHIQCLPFSPALPATPDTLFLDADLIQFPLSVRHIKEGECFQPLGAPGRKKLSRFLSDHKIPIMERDKYPLILSKDTILALVGLRIDHNFRIRKQTKQVLALQWLTS</sequence>
<dbReference type="InterPro" id="IPR011063">
    <property type="entry name" value="TilS/TtcA_N"/>
</dbReference>
<dbReference type="InterPro" id="IPR014729">
    <property type="entry name" value="Rossmann-like_a/b/a_fold"/>
</dbReference>
<dbReference type="SUPFAM" id="SSF82829">
    <property type="entry name" value="MesJ substrate recognition domain-like"/>
    <property type="match status" value="1"/>
</dbReference>
<dbReference type="SUPFAM" id="SSF52402">
    <property type="entry name" value="Adenine nucleotide alpha hydrolases-like"/>
    <property type="match status" value="1"/>
</dbReference>
<dbReference type="Pfam" id="PF01171">
    <property type="entry name" value="ATP_bind_3"/>
    <property type="match status" value="1"/>
</dbReference>
<evidence type="ECO:0000256" key="5">
    <source>
        <dbReference type="ARBA" id="ARBA00022741"/>
    </source>
</evidence>
<dbReference type="EMBL" id="CP003985">
    <property type="protein sequence ID" value="AGF78758.1"/>
    <property type="molecule type" value="Genomic_DNA"/>
</dbReference>
<evidence type="ECO:0000256" key="3">
    <source>
        <dbReference type="ARBA" id="ARBA00022598"/>
    </source>
</evidence>
<proteinExistence type="inferred from homology"/>
<dbReference type="PANTHER" id="PTHR43033">
    <property type="entry name" value="TRNA(ILE)-LYSIDINE SYNTHASE-RELATED"/>
    <property type="match status" value="1"/>
</dbReference>
<keyword evidence="4 8" id="KW-0819">tRNA processing</keyword>
<dbReference type="STRING" id="1167006.UWK_02217"/>
<evidence type="ECO:0000256" key="8">
    <source>
        <dbReference type="HAMAP-Rule" id="MF_01161"/>
    </source>
</evidence>
<evidence type="ECO:0000256" key="1">
    <source>
        <dbReference type="ARBA" id="ARBA00004496"/>
    </source>
</evidence>
<dbReference type="GO" id="GO:0005524">
    <property type="term" value="F:ATP binding"/>
    <property type="evidence" value="ECO:0007669"/>
    <property type="project" value="UniProtKB-UniRule"/>
</dbReference>
<dbReference type="GO" id="GO:0032267">
    <property type="term" value="F:tRNA(Ile)-lysidine synthase activity"/>
    <property type="evidence" value="ECO:0007669"/>
    <property type="project" value="UniProtKB-EC"/>
</dbReference>
<dbReference type="Pfam" id="PF11734">
    <property type="entry name" value="TilS_C"/>
    <property type="match status" value="1"/>
</dbReference>
<dbReference type="NCBIfam" id="TIGR02432">
    <property type="entry name" value="lysidine_TilS_N"/>
    <property type="match status" value="1"/>
</dbReference>
<evidence type="ECO:0000259" key="9">
    <source>
        <dbReference type="SMART" id="SM00977"/>
    </source>
</evidence>
<dbReference type="SMART" id="SM00977">
    <property type="entry name" value="TilS_C"/>
    <property type="match status" value="1"/>
</dbReference>
<dbReference type="GO" id="GO:0006400">
    <property type="term" value="P:tRNA modification"/>
    <property type="evidence" value="ECO:0007669"/>
    <property type="project" value="UniProtKB-UniRule"/>
</dbReference>
<evidence type="ECO:0000256" key="6">
    <source>
        <dbReference type="ARBA" id="ARBA00022840"/>
    </source>
</evidence>
<evidence type="ECO:0000313" key="10">
    <source>
        <dbReference type="EMBL" id="AGF78758.1"/>
    </source>
</evidence>
<evidence type="ECO:0000313" key="11">
    <source>
        <dbReference type="Proteomes" id="UP000011721"/>
    </source>
</evidence>
<reference evidence="11" key="1">
    <citation type="journal article" date="2013" name="Stand. Genomic Sci.">
        <title>Complete genome sequence of Desulfocapsa sulfexigens, a marine deltaproteobacterium specialized in disproportionating inorganic sulfur compounds.</title>
        <authorList>
            <person name="Finster K.W."/>
            <person name="Kjeldsen K.U."/>
            <person name="Kube M."/>
            <person name="Reinhardt R."/>
            <person name="Mussmann M."/>
            <person name="Amann R."/>
            <person name="Schreiber L."/>
        </authorList>
    </citation>
    <scope>NUCLEOTIDE SEQUENCE [LARGE SCALE GENOMIC DNA]</scope>
    <source>
        <strain evidence="11">DSM 10523 / SB164P1</strain>
    </source>
</reference>
<protein>
    <recommendedName>
        <fullName evidence="8">tRNA(Ile)-lysidine synthase</fullName>
        <ecNumber evidence="8">6.3.4.19</ecNumber>
    </recommendedName>
    <alternativeName>
        <fullName evidence="8">tRNA(Ile)-2-lysyl-cytidine synthase</fullName>
    </alternativeName>
    <alternativeName>
        <fullName evidence="8">tRNA(Ile)-lysidine synthetase</fullName>
    </alternativeName>
</protein>
<accession>M1P5I8</accession>
<feature type="binding site" evidence="8">
    <location>
        <begin position="29"/>
        <end position="34"/>
    </location>
    <ligand>
        <name>ATP</name>
        <dbReference type="ChEBI" id="CHEBI:30616"/>
    </ligand>
</feature>
<dbReference type="RefSeq" id="WP_015404446.1">
    <property type="nucleotide sequence ID" value="NC_020304.1"/>
</dbReference>
<dbReference type="PANTHER" id="PTHR43033:SF1">
    <property type="entry name" value="TRNA(ILE)-LYSIDINE SYNTHASE-RELATED"/>
    <property type="match status" value="1"/>
</dbReference>
<comment type="domain">
    <text evidence="8">The N-terminal region contains the highly conserved SGGXDS motif, predicted to be a P-loop motif involved in ATP binding.</text>
</comment>
<comment type="similarity">
    <text evidence="8">Belongs to the tRNA(Ile)-lysidine synthase family.</text>
</comment>
<gene>
    <name evidence="8" type="primary">tilS</name>
    <name evidence="10" type="ordered locus">UWK_02217</name>
</gene>
<comment type="catalytic activity">
    <reaction evidence="7 8">
        <text>cytidine(34) in tRNA(Ile2) + L-lysine + ATP = lysidine(34) in tRNA(Ile2) + AMP + diphosphate + H(+)</text>
        <dbReference type="Rhea" id="RHEA:43744"/>
        <dbReference type="Rhea" id="RHEA-COMP:10625"/>
        <dbReference type="Rhea" id="RHEA-COMP:10670"/>
        <dbReference type="ChEBI" id="CHEBI:15378"/>
        <dbReference type="ChEBI" id="CHEBI:30616"/>
        <dbReference type="ChEBI" id="CHEBI:32551"/>
        <dbReference type="ChEBI" id="CHEBI:33019"/>
        <dbReference type="ChEBI" id="CHEBI:82748"/>
        <dbReference type="ChEBI" id="CHEBI:83665"/>
        <dbReference type="ChEBI" id="CHEBI:456215"/>
        <dbReference type="EC" id="6.3.4.19"/>
    </reaction>
</comment>
<keyword evidence="3 8" id="KW-0436">Ligase</keyword>
<dbReference type="InterPro" id="IPR012795">
    <property type="entry name" value="tRNA_Ile_lys_synt_N"/>
</dbReference>
<dbReference type="InterPro" id="IPR012796">
    <property type="entry name" value="Lysidine-tRNA-synth_C"/>
</dbReference>
<keyword evidence="5 8" id="KW-0547">Nucleotide-binding</keyword>
<evidence type="ECO:0000256" key="4">
    <source>
        <dbReference type="ARBA" id="ARBA00022694"/>
    </source>
</evidence>
<organism evidence="10 11">
    <name type="scientific">Desulfocapsa sulfexigens (strain DSM 10523 / SB164P1)</name>
    <dbReference type="NCBI Taxonomy" id="1167006"/>
    <lineage>
        <taxon>Bacteria</taxon>
        <taxon>Pseudomonadati</taxon>
        <taxon>Thermodesulfobacteriota</taxon>
        <taxon>Desulfobulbia</taxon>
        <taxon>Desulfobulbales</taxon>
        <taxon>Desulfocapsaceae</taxon>
        <taxon>Desulfocapsa</taxon>
    </lineage>
</organism>
<dbReference type="Proteomes" id="UP000011721">
    <property type="component" value="Chromosome"/>
</dbReference>
<dbReference type="Gene3D" id="3.40.50.620">
    <property type="entry name" value="HUPs"/>
    <property type="match status" value="1"/>
</dbReference>
<evidence type="ECO:0000256" key="2">
    <source>
        <dbReference type="ARBA" id="ARBA00022490"/>
    </source>
</evidence>
<comment type="subcellular location">
    <subcellularLocation>
        <location evidence="1 8">Cytoplasm</location>
    </subcellularLocation>
</comment>
<keyword evidence="6 8" id="KW-0067">ATP-binding</keyword>
<dbReference type="GO" id="GO:0005737">
    <property type="term" value="C:cytoplasm"/>
    <property type="evidence" value="ECO:0007669"/>
    <property type="project" value="UniProtKB-SubCell"/>
</dbReference>
<dbReference type="KEGG" id="dsf:UWK_02217"/>
<evidence type="ECO:0000256" key="7">
    <source>
        <dbReference type="ARBA" id="ARBA00048539"/>
    </source>
</evidence>
<keyword evidence="2 8" id="KW-0963">Cytoplasm</keyword>
<dbReference type="eggNOG" id="COG0037">
    <property type="taxonomic scope" value="Bacteria"/>
</dbReference>
<dbReference type="HAMAP" id="MF_01161">
    <property type="entry name" value="tRNA_Ile_lys_synt"/>
    <property type="match status" value="1"/>
</dbReference>
<dbReference type="SUPFAM" id="SSF56037">
    <property type="entry name" value="PheT/TilS domain"/>
    <property type="match status" value="1"/>
</dbReference>
<dbReference type="AlphaFoldDB" id="M1P5I8"/>
<feature type="domain" description="Lysidine-tRNA(Ile) synthetase C-terminal" evidence="9">
    <location>
        <begin position="387"/>
        <end position="461"/>
    </location>
</feature>
<name>M1P5I8_DESSD</name>
<comment type="function">
    <text evidence="8">Ligates lysine onto the cytidine present at position 34 of the AUA codon-specific tRNA(Ile) that contains the anticodon CAU, in an ATP-dependent manner. Cytidine is converted to lysidine, thus changing the amino acid specificity of the tRNA from methionine to isoleucine.</text>
</comment>
<dbReference type="CDD" id="cd01992">
    <property type="entry name" value="TilS_N"/>
    <property type="match status" value="1"/>
</dbReference>
<keyword evidence="11" id="KW-1185">Reference proteome</keyword>
<dbReference type="NCBIfam" id="TIGR02433">
    <property type="entry name" value="lysidine_TilS_C"/>
    <property type="match status" value="1"/>
</dbReference>
<dbReference type="PATRIC" id="fig|1167006.5.peg.2412"/>